<dbReference type="PROSITE" id="PS50005">
    <property type="entry name" value="TPR"/>
    <property type="match status" value="1"/>
</dbReference>
<dbReference type="Gene3D" id="1.25.40.10">
    <property type="entry name" value="Tetratricopeptide repeat domain"/>
    <property type="match status" value="1"/>
</dbReference>
<comment type="caution">
    <text evidence="3">The sequence shown here is derived from an EMBL/GenBank/DDBJ whole genome shotgun (WGS) entry which is preliminary data.</text>
</comment>
<protein>
    <submittedName>
        <fullName evidence="3">Uncharacterized protein</fullName>
    </submittedName>
</protein>
<dbReference type="Pfam" id="PF13181">
    <property type="entry name" value="TPR_8"/>
    <property type="match status" value="1"/>
</dbReference>
<dbReference type="Proteomes" id="UP000216947">
    <property type="component" value="Unassembled WGS sequence"/>
</dbReference>
<dbReference type="SMART" id="SM00028">
    <property type="entry name" value="TPR"/>
    <property type="match status" value="2"/>
</dbReference>
<feature type="signal peptide" evidence="2">
    <location>
        <begin position="1"/>
        <end position="20"/>
    </location>
</feature>
<evidence type="ECO:0000256" key="2">
    <source>
        <dbReference type="SAM" id="SignalP"/>
    </source>
</evidence>
<accession>A0A261QYG0</accession>
<dbReference type="EMBL" id="NEVK01000006">
    <property type="protein sequence ID" value="OZI17819.1"/>
    <property type="molecule type" value="Genomic_DNA"/>
</dbReference>
<keyword evidence="2" id="KW-0732">Signal</keyword>
<gene>
    <name evidence="3" type="ORF">CAL19_12015</name>
</gene>
<dbReference type="InterPro" id="IPR011990">
    <property type="entry name" value="TPR-like_helical_dom_sf"/>
</dbReference>
<dbReference type="RefSeq" id="WP_081745731.1">
    <property type="nucleotide sequence ID" value="NZ_NEVK01000006.1"/>
</dbReference>
<dbReference type="PIRSF" id="PIRSF029658">
    <property type="entry name" value="UCP029658_TPR"/>
    <property type="match status" value="1"/>
</dbReference>
<keyword evidence="1" id="KW-0802">TPR repeat</keyword>
<evidence type="ECO:0000256" key="1">
    <source>
        <dbReference type="PROSITE-ProRule" id="PRU00339"/>
    </source>
</evidence>
<sequence length="299" mass="32533">MRRFPTMAARLALCAGVALLAGCQSNKMQSAWELIQQQQQEQALMRQSEDDYATDRQPTEPQLMLTLIRESQAQGRYFASLAYIDAYRQRFGETDELAALQAEALRRTGQQEHSVAVYRKLLNGPQAAQGWHGLGLLAGAQGDYALAAQNIDRAVQLAPTNAQMLGDLGYARLRAGDIAGARVPLGKAAELDPANTKVLANMALLLMMEGNAVQAQRLMDQAGLGQEARSQIYQLANEMQLRAHAAPPASAGAGAAPVVRDMERPAPERQITQVSSGRDVVMPMLQPVMDRMINPPMVQ</sequence>
<organism evidence="3 4">
    <name type="scientific">Bordetella genomosp. 7</name>
    <dbReference type="NCBI Taxonomy" id="1416805"/>
    <lineage>
        <taxon>Bacteria</taxon>
        <taxon>Pseudomonadati</taxon>
        <taxon>Pseudomonadota</taxon>
        <taxon>Betaproteobacteria</taxon>
        <taxon>Burkholderiales</taxon>
        <taxon>Alcaligenaceae</taxon>
        <taxon>Bordetella</taxon>
    </lineage>
</organism>
<dbReference type="AlphaFoldDB" id="A0A261QYG0"/>
<feature type="chain" id="PRO_5013079730" evidence="2">
    <location>
        <begin position="21"/>
        <end position="299"/>
    </location>
</feature>
<dbReference type="SUPFAM" id="SSF48452">
    <property type="entry name" value="TPR-like"/>
    <property type="match status" value="1"/>
</dbReference>
<reference evidence="4" key="1">
    <citation type="submission" date="2017-05" db="EMBL/GenBank/DDBJ databases">
        <title>Complete and WGS of Bordetella genogroups.</title>
        <authorList>
            <person name="Spilker T."/>
            <person name="Lipuma J."/>
        </authorList>
    </citation>
    <scope>NUCLEOTIDE SEQUENCE [LARGE SCALE GENOMIC DNA]</scope>
    <source>
        <strain evidence="4">AU18089</strain>
    </source>
</reference>
<feature type="repeat" description="TPR" evidence="1">
    <location>
        <begin position="128"/>
        <end position="161"/>
    </location>
</feature>
<keyword evidence="4" id="KW-1185">Reference proteome</keyword>
<evidence type="ECO:0000313" key="4">
    <source>
        <dbReference type="Proteomes" id="UP000216947"/>
    </source>
</evidence>
<evidence type="ECO:0000313" key="3">
    <source>
        <dbReference type="EMBL" id="OZI17819.1"/>
    </source>
</evidence>
<dbReference type="InterPro" id="IPR019734">
    <property type="entry name" value="TPR_rpt"/>
</dbReference>
<proteinExistence type="predicted"/>
<name>A0A261QYG0_9BORD</name>
<dbReference type="PROSITE" id="PS51257">
    <property type="entry name" value="PROKAR_LIPOPROTEIN"/>
    <property type="match status" value="1"/>
</dbReference>
<dbReference type="InterPro" id="IPR016931">
    <property type="entry name" value="UCP029658_TPR"/>
</dbReference>